<dbReference type="PROSITE" id="PS51257">
    <property type="entry name" value="PROKAR_LIPOPROTEIN"/>
    <property type="match status" value="1"/>
</dbReference>
<evidence type="ECO:0000313" key="2">
    <source>
        <dbReference type="Proteomes" id="UP000252118"/>
    </source>
</evidence>
<protein>
    <recommendedName>
        <fullName evidence="3">Lipoprotein</fullName>
    </recommendedName>
</protein>
<dbReference type="RefSeq" id="WP_113968332.1">
    <property type="nucleotide sequence ID" value="NZ_QNRJ01000002.1"/>
</dbReference>
<accession>A0A366EX39</accession>
<dbReference type="EMBL" id="QNRJ01000002">
    <property type="protein sequence ID" value="RBP06938.1"/>
    <property type="molecule type" value="Genomic_DNA"/>
</dbReference>
<evidence type="ECO:0000313" key="1">
    <source>
        <dbReference type="EMBL" id="RBP06938.1"/>
    </source>
</evidence>
<dbReference type="AlphaFoldDB" id="A0A366EX39"/>
<organism evidence="1 2">
    <name type="scientific">Rossellomorea aquimaris</name>
    <dbReference type="NCBI Taxonomy" id="189382"/>
    <lineage>
        <taxon>Bacteria</taxon>
        <taxon>Bacillati</taxon>
        <taxon>Bacillota</taxon>
        <taxon>Bacilli</taxon>
        <taxon>Bacillales</taxon>
        <taxon>Bacillaceae</taxon>
        <taxon>Rossellomorea</taxon>
    </lineage>
</organism>
<comment type="caution">
    <text evidence="1">The sequence shown here is derived from an EMBL/GenBank/DDBJ whole genome shotgun (WGS) entry which is preliminary data.</text>
</comment>
<dbReference type="OrthoDB" id="2968672at2"/>
<name>A0A366EX39_9BACI</name>
<proteinExistence type="predicted"/>
<evidence type="ECO:0008006" key="3">
    <source>
        <dbReference type="Google" id="ProtNLM"/>
    </source>
</evidence>
<gene>
    <name evidence="1" type="ORF">DET59_102325</name>
</gene>
<dbReference type="Proteomes" id="UP000252118">
    <property type="component" value="Unassembled WGS sequence"/>
</dbReference>
<sequence length="131" mass="14540">MKKIIFLSIALLVVLSGCKEKMPEPESFTFIKKVEAAKSEEKPLSIKHMVQGSQVYIECIVPNVTFTSEKSGAKKGKIVVRSNTGNLYKEYHTAAFVVKGLPKGVHLLNVEIVGTNNKPLGMKKQFYVTIQ</sequence>
<reference evidence="1 2" key="1">
    <citation type="submission" date="2018-06" db="EMBL/GenBank/DDBJ databases">
        <title>Freshwater and sediment microbial communities from various areas in North America, analyzing microbe dynamics in response to fracking.</title>
        <authorList>
            <person name="Lamendella R."/>
        </authorList>
    </citation>
    <scope>NUCLEOTIDE SEQUENCE [LARGE SCALE GENOMIC DNA]</scope>
    <source>
        <strain evidence="1 2">97B</strain>
    </source>
</reference>